<evidence type="ECO:0000313" key="3">
    <source>
        <dbReference type="EMBL" id="MBM2416163.1"/>
    </source>
</evidence>
<dbReference type="Proteomes" id="UP000809440">
    <property type="component" value="Unassembled WGS sequence"/>
</dbReference>
<keyword evidence="1" id="KW-0812">Transmembrane</keyword>
<keyword evidence="1" id="KW-0472">Membrane</keyword>
<evidence type="ECO:0000313" key="2">
    <source>
        <dbReference type="EMBL" id="MBM2411496.1"/>
    </source>
</evidence>
<evidence type="ECO:0000256" key="1">
    <source>
        <dbReference type="SAM" id="Phobius"/>
    </source>
</evidence>
<name>A0A9Q2NXJ0_9RHOB</name>
<organism evidence="2 4">
    <name type="scientific">Marivita cryptomonadis</name>
    <dbReference type="NCBI Taxonomy" id="505252"/>
    <lineage>
        <taxon>Bacteria</taxon>
        <taxon>Pseudomonadati</taxon>
        <taxon>Pseudomonadota</taxon>
        <taxon>Alphaproteobacteria</taxon>
        <taxon>Rhodobacterales</taxon>
        <taxon>Roseobacteraceae</taxon>
        <taxon>Marivita</taxon>
    </lineage>
</organism>
<protein>
    <submittedName>
        <fullName evidence="2">Uncharacterized protein</fullName>
    </submittedName>
</protein>
<proteinExistence type="predicted"/>
<dbReference type="AlphaFoldDB" id="A0A9Q2NXJ0"/>
<dbReference type="GeneID" id="62643616"/>
<evidence type="ECO:0000313" key="5">
    <source>
        <dbReference type="Proteomes" id="UP000809440"/>
    </source>
</evidence>
<feature type="transmembrane region" description="Helical" evidence="1">
    <location>
        <begin position="36"/>
        <end position="57"/>
    </location>
</feature>
<dbReference type="EMBL" id="JAFBXE010000002">
    <property type="protein sequence ID" value="MBM2411496.1"/>
    <property type="molecule type" value="Genomic_DNA"/>
</dbReference>
<evidence type="ECO:0000313" key="4">
    <source>
        <dbReference type="Proteomes" id="UP000755667"/>
    </source>
</evidence>
<keyword evidence="1" id="KW-1133">Transmembrane helix</keyword>
<dbReference type="RefSeq" id="WP_171046145.1">
    <property type="nucleotide sequence ID" value="NZ_JAFBWU010000002.1"/>
</dbReference>
<comment type="caution">
    <text evidence="2">The sequence shown here is derived from an EMBL/GenBank/DDBJ whole genome shotgun (WGS) entry which is preliminary data.</text>
</comment>
<sequence length="58" mass="6371">MHTLLELRRHRFDAMHDFLTGQHPARVRQSAGSRSIEARLCIAVGLAACVALIGLAMT</sequence>
<gene>
    <name evidence="2" type="ORF">JQX41_04230</name>
    <name evidence="3" type="ORF">JQX48_04230</name>
</gene>
<keyword evidence="5" id="KW-1185">Reference proteome</keyword>
<dbReference type="Proteomes" id="UP000755667">
    <property type="component" value="Unassembled WGS sequence"/>
</dbReference>
<dbReference type="EMBL" id="JAFBXF010000002">
    <property type="protein sequence ID" value="MBM2416163.1"/>
    <property type="molecule type" value="Genomic_DNA"/>
</dbReference>
<reference evidence="2 5" key="1">
    <citation type="submission" date="2021-01" db="EMBL/GenBank/DDBJ databases">
        <title>Diatom-associated Roseobacters Show Island Model of Population Structure.</title>
        <authorList>
            <person name="Qu L."/>
            <person name="Feng X."/>
            <person name="Chen Y."/>
            <person name="Li L."/>
            <person name="Wang X."/>
            <person name="Hu Z."/>
            <person name="Wang H."/>
            <person name="Luo H."/>
        </authorList>
    </citation>
    <scope>NUCLEOTIDE SEQUENCE</scope>
    <source>
        <strain evidence="3 5">CC28-63</strain>
        <strain evidence="2">CC28-69</strain>
    </source>
</reference>
<accession>A0A9Q2NXJ0</accession>